<dbReference type="PANTHER" id="PTHR20992">
    <property type="entry name" value="AT15442P-RELATED"/>
    <property type="match status" value="1"/>
</dbReference>
<gene>
    <name evidence="1" type="ORF">SAMN05421630_1135</name>
</gene>
<evidence type="ECO:0000313" key="2">
    <source>
        <dbReference type="Proteomes" id="UP000199494"/>
    </source>
</evidence>
<keyword evidence="2" id="KW-1185">Reference proteome</keyword>
<dbReference type="STRING" id="530584.SAMN05421630_1135"/>
<dbReference type="Proteomes" id="UP000199494">
    <property type="component" value="Unassembled WGS sequence"/>
</dbReference>
<dbReference type="AlphaFoldDB" id="A0A222VSP7"/>
<accession>A0A222VSP7</accession>
<sequence>MLHLRAISPADRTDAVLATLSEQPGVANLSCSRGAAVAPAGDVVEADLARESADEVIGVLTAERLDRRGSITLTELDAVLSDAADKAEQRAKGDAADAVIWQELVSRTGEESRLSPVFQTFLTIACLLAAIGVVTDSTVTLVGAMVVGPEFGPLAGIAVGIVLRRWDLMRRAVFALAVGYPLAMLVTAGFTLLGKETGFVNAETLLAERNVDFVYQFSGYSVLIALLAGAAGMLAMTSEKSAALVGVFISVTTIPAAGYAVVAAVLGEWDRCVLSLVQLLVNLVGLVLAAALVLALRLRRDPKVVLPTRPLPRG</sequence>
<name>A0A222VSP7_9PSEU</name>
<dbReference type="EMBL" id="FMZE01000013">
    <property type="protein sequence ID" value="SDD82716.1"/>
    <property type="molecule type" value="Genomic_DNA"/>
</dbReference>
<dbReference type="OrthoDB" id="8061853at2"/>
<dbReference type="KEGG" id="pmad:BAY61_20250"/>
<dbReference type="PANTHER" id="PTHR20992:SF9">
    <property type="entry name" value="AT15442P-RELATED"/>
    <property type="match status" value="1"/>
</dbReference>
<proteinExistence type="predicted"/>
<protein>
    <submittedName>
        <fullName evidence="1">Uncharacterized hydrophobic domain-containing protein</fullName>
    </submittedName>
</protein>
<dbReference type="InterPro" id="IPR005240">
    <property type="entry name" value="DUF389"/>
</dbReference>
<evidence type="ECO:0000313" key="1">
    <source>
        <dbReference type="EMBL" id="SDD82716.1"/>
    </source>
</evidence>
<dbReference type="RefSeq" id="WP_091809926.1">
    <property type="nucleotide sequence ID" value="NZ_CP016353.1"/>
</dbReference>
<dbReference type="Pfam" id="PF04087">
    <property type="entry name" value="DUF389"/>
    <property type="match status" value="1"/>
</dbReference>
<reference evidence="1 2" key="1">
    <citation type="submission" date="2016-10" db="EMBL/GenBank/DDBJ databases">
        <authorList>
            <person name="de Groot N.N."/>
        </authorList>
    </citation>
    <scope>NUCLEOTIDE SEQUENCE [LARGE SCALE GENOMIC DNA]</scope>
    <source>
        <strain evidence="1 2">CGMCC 4.5506</strain>
    </source>
</reference>
<organism evidence="1 2">
    <name type="scientific">Prauserella marina</name>
    <dbReference type="NCBI Taxonomy" id="530584"/>
    <lineage>
        <taxon>Bacteria</taxon>
        <taxon>Bacillati</taxon>
        <taxon>Actinomycetota</taxon>
        <taxon>Actinomycetes</taxon>
        <taxon>Pseudonocardiales</taxon>
        <taxon>Pseudonocardiaceae</taxon>
        <taxon>Prauserella</taxon>
    </lineage>
</organism>